<evidence type="ECO:0000256" key="1">
    <source>
        <dbReference type="SAM" id="Phobius"/>
    </source>
</evidence>
<accession>A0A4Y1Z8F9</accession>
<protein>
    <submittedName>
        <fullName evidence="2">Uncharacterized protein</fullName>
    </submittedName>
</protein>
<evidence type="ECO:0000313" key="2">
    <source>
        <dbReference type="EMBL" id="GAY75260.1"/>
    </source>
</evidence>
<evidence type="ECO:0000313" key="3">
    <source>
        <dbReference type="Proteomes" id="UP000319716"/>
    </source>
</evidence>
<sequence>MENTEMEDKAINLEIKRLLENYSIEYPGEKGVVQTIDTLRPLVPQKKQAAHYHFQLLCRKIIQELVYVHPLFWIVNAGVFIFGCLLISSGGANPYLITMAIAPAPCILGVAELFKSWQNQMHELEMTTKYSLQEMLLAKWC</sequence>
<proteinExistence type="predicted"/>
<dbReference type="AlphaFoldDB" id="A0A4Y1Z8F9"/>
<name>A0A4Y1Z8F9_9BACL</name>
<organism evidence="2 3">
    <name type="scientific">Sporolactobacillus inulinus</name>
    <dbReference type="NCBI Taxonomy" id="2078"/>
    <lineage>
        <taxon>Bacteria</taxon>
        <taxon>Bacillati</taxon>
        <taxon>Bacillota</taxon>
        <taxon>Bacilli</taxon>
        <taxon>Bacillales</taxon>
        <taxon>Sporolactobacillaceae</taxon>
        <taxon>Sporolactobacillus</taxon>
    </lineage>
</organism>
<dbReference type="Proteomes" id="UP000319716">
    <property type="component" value="Unassembled WGS sequence"/>
</dbReference>
<comment type="caution">
    <text evidence="2">The sequence shown here is derived from an EMBL/GenBank/DDBJ whole genome shotgun (WGS) entry which is preliminary data.</text>
</comment>
<keyword evidence="1" id="KW-1133">Transmembrane helix</keyword>
<keyword evidence="1" id="KW-0812">Transmembrane</keyword>
<dbReference type="EMBL" id="BEXB01000004">
    <property type="protein sequence ID" value="GAY75260.1"/>
    <property type="molecule type" value="Genomic_DNA"/>
</dbReference>
<reference evidence="2 3" key="1">
    <citation type="submission" date="2017-11" db="EMBL/GenBank/DDBJ databases">
        <title>Draft Genome Sequence of Sporolactobacillus inulinus NBRC 111894 Isolated from Koso, a Japanese Sugar-Vegetable Fermented Beverage.</title>
        <authorList>
            <person name="Chiou T.Y."/>
            <person name="Oshima K."/>
            <person name="Suda W."/>
            <person name="Hattori M."/>
            <person name="Takahashi T."/>
        </authorList>
    </citation>
    <scope>NUCLEOTIDE SEQUENCE [LARGE SCALE GENOMIC DNA]</scope>
    <source>
        <strain evidence="2 3">NBRC111894</strain>
    </source>
</reference>
<feature type="transmembrane region" description="Helical" evidence="1">
    <location>
        <begin position="94"/>
        <end position="114"/>
    </location>
</feature>
<dbReference type="RefSeq" id="WP_262392174.1">
    <property type="nucleotide sequence ID" value="NZ_BEXB01000004.1"/>
</dbReference>
<feature type="transmembrane region" description="Helical" evidence="1">
    <location>
        <begin position="65"/>
        <end position="88"/>
    </location>
</feature>
<keyword evidence="1" id="KW-0472">Membrane</keyword>
<gene>
    <name evidence="2" type="ORF">NBRC111894_814</name>
</gene>